<dbReference type="InterPro" id="IPR000878">
    <property type="entry name" value="4pyrrol_Mease"/>
</dbReference>
<dbReference type="PANTHER" id="PTHR46111">
    <property type="entry name" value="RIBOSOMAL RNA SMALL SUBUNIT METHYLTRANSFERASE I"/>
    <property type="match status" value="1"/>
</dbReference>
<protein>
    <recommendedName>
        <fullName evidence="6">Ribosomal RNA small subunit methyltransferase I</fullName>
        <ecNumber evidence="6">2.1.1.198</ecNumber>
    </recommendedName>
    <alternativeName>
        <fullName evidence="6">16S rRNA 2'-O-ribose C1402 methyltransferase</fullName>
    </alternativeName>
    <alternativeName>
        <fullName evidence="6">rRNA (cytidine-2'-O-)-methyltransferase RsmI</fullName>
    </alternativeName>
</protein>
<dbReference type="InterPro" id="IPR018063">
    <property type="entry name" value="SAM_MeTrfase_RsmI_CS"/>
</dbReference>
<comment type="similarity">
    <text evidence="6">Belongs to the methyltransferase superfamily. RsmI family.</text>
</comment>
<comment type="subcellular location">
    <subcellularLocation>
        <location evidence="6">Cytoplasm</location>
    </subcellularLocation>
</comment>
<dbReference type="Pfam" id="PF00590">
    <property type="entry name" value="TP_methylase"/>
    <property type="match status" value="1"/>
</dbReference>
<evidence type="ECO:0000256" key="4">
    <source>
        <dbReference type="ARBA" id="ARBA00022679"/>
    </source>
</evidence>
<keyword evidence="1 6" id="KW-0963">Cytoplasm</keyword>
<dbReference type="InterPro" id="IPR008189">
    <property type="entry name" value="rRNA_ssu_MeTfrase_I"/>
</dbReference>
<dbReference type="InterPro" id="IPR014776">
    <property type="entry name" value="4pyrrole_Mease_sub2"/>
</dbReference>
<dbReference type="SUPFAM" id="SSF53790">
    <property type="entry name" value="Tetrapyrrole methylase"/>
    <property type="match status" value="1"/>
</dbReference>
<keyword evidence="2 6" id="KW-0698">rRNA processing</keyword>
<dbReference type="GO" id="GO:0070677">
    <property type="term" value="F:rRNA (cytosine-2'-O-)-methyltransferase activity"/>
    <property type="evidence" value="ECO:0007669"/>
    <property type="project" value="UniProtKB-UniRule"/>
</dbReference>
<dbReference type="Gene3D" id="3.40.1010.10">
    <property type="entry name" value="Cobalt-precorrin-4 Transmethylase, Domain 1"/>
    <property type="match status" value="1"/>
</dbReference>
<evidence type="ECO:0000259" key="7">
    <source>
        <dbReference type="Pfam" id="PF00590"/>
    </source>
</evidence>
<keyword evidence="3 6" id="KW-0489">Methyltransferase</keyword>
<name>A0A6B1DUC4_9CHLR</name>
<reference evidence="8" key="1">
    <citation type="submission" date="2019-09" db="EMBL/GenBank/DDBJ databases">
        <title>Characterisation of the sponge microbiome using genome-centric metagenomics.</title>
        <authorList>
            <person name="Engelberts J.P."/>
            <person name="Robbins S.J."/>
            <person name="De Goeij J.M."/>
            <person name="Aranda M."/>
            <person name="Bell S.C."/>
            <person name="Webster N.S."/>
        </authorList>
    </citation>
    <scope>NUCLEOTIDE SEQUENCE</scope>
    <source>
        <strain evidence="8">SB0662_bin_9</strain>
    </source>
</reference>
<dbReference type="FunFam" id="3.30.950.10:FF:000002">
    <property type="entry name" value="Ribosomal RNA small subunit methyltransferase I"/>
    <property type="match status" value="1"/>
</dbReference>
<dbReference type="CDD" id="cd11648">
    <property type="entry name" value="RsmI"/>
    <property type="match status" value="1"/>
</dbReference>
<feature type="domain" description="Tetrapyrrole methylase" evidence="7">
    <location>
        <begin position="11"/>
        <end position="209"/>
    </location>
</feature>
<evidence type="ECO:0000256" key="1">
    <source>
        <dbReference type="ARBA" id="ARBA00022490"/>
    </source>
</evidence>
<dbReference type="NCBIfam" id="TIGR00096">
    <property type="entry name" value="16S rRNA (cytidine(1402)-2'-O)-methyltransferase"/>
    <property type="match status" value="1"/>
</dbReference>
<proteinExistence type="inferred from homology"/>
<dbReference type="Gene3D" id="3.30.950.10">
    <property type="entry name" value="Methyltransferase, Cobalt-precorrin-4 Transmethylase, Domain 2"/>
    <property type="match status" value="1"/>
</dbReference>
<dbReference type="PIRSF" id="PIRSF005917">
    <property type="entry name" value="MTase_YraL"/>
    <property type="match status" value="1"/>
</dbReference>
<accession>A0A6B1DUC4</accession>
<dbReference type="AlphaFoldDB" id="A0A6B1DUC4"/>
<dbReference type="EC" id="2.1.1.198" evidence="6"/>
<evidence type="ECO:0000256" key="5">
    <source>
        <dbReference type="ARBA" id="ARBA00022691"/>
    </source>
</evidence>
<keyword evidence="5 6" id="KW-0949">S-adenosyl-L-methionine</keyword>
<dbReference type="InterPro" id="IPR035996">
    <property type="entry name" value="4pyrrol_Methylase_sf"/>
</dbReference>
<dbReference type="EMBL" id="VXPY01000069">
    <property type="protein sequence ID" value="MYD90586.1"/>
    <property type="molecule type" value="Genomic_DNA"/>
</dbReference>
<evidence type="ECO:0000256" key="3">
    <source>
        <dbReference type="ARBA" id="ARBA00022603"/>
    </source>
</evidence>
<evidence type="ECO:0000313" key="8">
    <source>
        <dbReference type="EMBL" id="MYD90586.1"/>
    </source>
</evidence>
<sequence>MSVLDPPPGSLYLVPSPIGNLGDVTYRSIETLSHVSSIACEDPRHSRRLLSRYGIDKPLFSVHEHNEHRTVPKVRDLLESGADVAYLSNAGTPGISDPGFTLVRMACESGLQVRVLPGPTALIPALVQSGLPVHSFTFKGFAPRKSGPRRKSLEVEAVSPHTLIFYESPHRVVRLLTDVLDVLGDRRAALVREATKLHEETLRGTVSELLSNLADRTLKGECVVLVSGVERGATTP</sequence>
<dbReference type="PANTHER" id="PTHR46111:SF1">
    <property type="entry name" value="RIBOSOMAL RNA SMALL SUBUNIT METHYLTRANSFERASE I"/>
    <property type="match status" value="1"/>
</dbReference>
<dbReference type="InterPro" id="IPR014777">
    <property type="entry name" value="4pyrrole_Mease_sub1"/>
</dbReference>
<keyword evidence="4 6" id="KW-0808">Transferase</keyword>
<dbReference type="HAMAP" id="MF_01877">
    <property type="entry name" value="16SrRNA_methyltr_I"/>
    <property type="match status" value="1"/>
</dbReference>
<comment type="catalytic activity">
    <reaction evidence="6">
        <text>cytidine(1402) in 16S rRNA + S-adenosyl-L-methionine = 2'-O-methylcytidine(1402) in 16S rRNA + S-adenosyl-L-homocysteine + H(+)</text>
        <dbReference type="Rhea" id="RHEA:42924"/>
        <dbReference type="Rhea" id="RHEA-COMP:10285"/>
        <dbReference type="Rhea" id="RHEA-COMP:10286"/>
        <dbReference type="ChEBI" id="CHEBI:15378"/>
        <dbReference type="ChEBI" id="CHEBI:57856"/>
        <dbReference type="ChEBI" id="CHEBI:59789"/>
        <dbReference type="ChEBI" id="CHEBI:74495"/>
        <dbReference type="ChEBI" id="CHEBI:82748"/>
        <dbReference type="EC" id="2.1.1.198"/>
    </reaction>
</comment>
<dbReference type="PROSITE" id="PS01296">
    <property type="entry name" value="RSMI"/>
    <property type="match status" value="1"/>
</dbReference>
<comment type="caution">
    <text evidence="8">The sequence shown here is derived from an EMBL/GenBank/DDBJ whole genome shotgun (WGS) entry which is preliminary data.</text>
</comment>
<gene>
    <name evidence="6 8" type="primary">rsmI</name>
    <name evidence="8" type="ORF">F4Y08_09670</name>
</gene>
<evidence type="ECO:0000256" key="2">
    <source>
        <dbReference type="ARBA" id="ARBA00022552"/>
    </source>
</evidence>
<comment type="function">
    <text evidence="6">Catalyzes the 2'-O-methylation of the ribose of cytidine 1402 (C1402) in 16S rRNA.</text>
</comment>
<organism evidence="8">
    <name type="scientific">Caldilineaceae bacterium SB0662_bin_9</name>
    <dbReference type="NCBI Taxonomy" id="2605258"/>
    <lineage>
        <taxon>Bacteria</taxon>
        <taxon>Bacillati</taxon>
        <taxon>Chloroflexota</taxon>
        <taxon>Caldilineae</taxon>
        <taxon>Caldilineales</taxon>
        <taxon>Caldilineaceae</taxon>
    </lineage>
</organism>
<evidence type="ECO:0000256" key="6">
    <source>
        <dbReference type="HAMAP-Rule" id="MF_01877"/>
    </source>
</evidence>
<dbReference type="GO" id="GO:0005737">
    <property type="term" value="C:cytoplasm"/>
    <property type="evidence" value="ECO:0007669"/>
    <property type="project" value="UniProtKB-SubCell"/>
</dbReference>